<dbReference type="InterPro" id="IPR041698">
    <property type="entry name" value="Methyltransf_25"/>
</dbReference>
<name>Q7NCF2_GLOVI</name>
<dbReference type="eggNOG" id="COG2226">
    <property type="taxonomic scope" value="Bacteria"/>
</dbReference>
<dbReference type="InterPro" id="IPR029063">
    <property type="entry name" value="SAM-dependent_MTases_sf"/>
</dbReference>
<proteinExistence type="predicted"/>
<protein>
    <submittedName>
        <fullName evidence="4">Glr3027 protein</fullName>
    </submittedName>
</protein>
<dbReference type="AlphaFoldDB" id="Q7NCF2"/>
<dbReference type="PATRIC" id="fig|251221.4.peg.3057"/>
<dbReference type="KEGG" id="gvi:glr3027"/>
<sequence length="246" mass="27249">MAKQTIERTDYEDDLLARLYDAEYDAFDGDVAYYTERLAPGPVLELACGSGRLAVRLAADGRRVVGIDCSEAMIRRARTRRTHNVRWKVGDMRNFALEETFANIVVAFSGLGFLQSEADRRACLVCCRRHLRAGGLLVLDLINPAAALATGELPGERTVVDPQTGAVFHKSTAVAAEAEQIRIRYTWRSQAVTLVQMLTLQRLGAPRVEAELEGCGFYLLDRHGDYRANPPTDRAPRLILLAAPFA</sequence>
<dbReference type="GO" id="GO:0008168">
    <property type="term" value="F:methyltransferase activity"/>
    <property type="evidence" value="ECO:0000318"/>
    <property type="project" value="GO_Central"/>
</dbReference>
<dbReference type="GO" id="GO:0032259">
    <property type="term" value="P:methylation"/>
    <property type="evidence" value="ECO:0007669"/>
    <property type="project" value="UniProtKB-KW"/>
</dbReference>
<dbReference type="PhylomeDB" id="Q7NCF2"/>
<dbReference type="RefSeq" id="WP_011143020.1">
    <property type="nucleotide sequence ID" value="NC_005125.1"/>
</dbReference>
<keyword evidence="2" id="KW-0808">Transferase</keyword>
<reference evidence="4 5" key="1">
    <citation type="journal article" date="2003" name="DNA Res.">
        <title>Complete genome structure of Gloeobacter violaceus PCC 7421, a cyanobacterium that lacks thylakoids.</title>
        <authorList>
            <person name="Nakamura Y."/>
            <person name="Kaneko T."/>
            <person name="Sato S."/>
            <person name="Mimuro M."/>
            <person name="Miyashita H."/>
            <person name="Tsuchiya T."/>
            <person name="Sasamoto S."/>
            <person name="Watanabe A."/>
            <person name="Kawashima K."/>
            <person name="Kishida Y."/>
            <person name="Kiyokawa C."/>
            <person name="Kohara M."/>
            <person name="Matsumoto M."/>
            <person name="Matsuno A."/>
            <person name="Nakazaki N."/>
            <person name="Shimpo S."/>
            <person name="Takeuchi C."/>
            <person name="Yamada M."/>
            <person name="Tabata S."/>
        </authorList>
    </citation>
    <scope>NUCLEOTIDE SEQUENCE [LARGE SCALE GENOMIC DNA]</scope>
    <source>
        <strain evidence="5">ATCC 29082 / PCC 7421</strain>
    </source>
</reference>
<dbReference type="EMBL" id="BA000045">
    <property type="protein sequence ID" value="BAC90968.1"/>
    <property type="molecule type" value="Genomic_DNA"/>
</dbReference>
<keyword evidence="1" id="KW-0489">Methyltransferase</keyword>
<dbReference type="OrthoDB" id="9779104at2"/>
<dbReference type="PANTHER" id="PTHR43861">
    <property type="entry name" value="TRANS-ACONITATE 2-METHYLTRANSFERASE-RELATED"/>
    <property type="match status" value="1"/>
</dbReference>
<evidence type="ECO:0000313" key="4">
    <source>
        <dbReference type="EMBL" id="BAC90968.1"/>
    </source>
</evidence>
<evidence type="ECO:0000259" key="3">
    <source>
        <dbReference type="Pfam" id="PF13649"/>
    </source>
</evidence>
<dbReference type="Pfam" id="PF13649">
    <property type="entry name" value="Methyltransf_25"/>
    <property type="match status" value="1"/>
</dbReference>
<reference evidence="4 5" key="2">
    <citation type="journal article" date="2003" name="DNA Res.">
        <title>Complete genome structure of Gloeobacter violaceus PCC 7421, a cyanobacterium that lacks thylakoids (supplement).</title>
        <authorList>
            <person name="Nakamura Y."/>
            <person name="Kaneko T."/>
            <person name="Sato S."/>
            <person name="Mimuro M."/>
            <person name="Miyashita H."/>
            <person name="Tsuchiya T."/>
            <person name="Sasamoto S."/>
            <person name="Watanabe A."/>
            <person name="Kawashima K."/>
            <person name="Kishida Y."/>
            <person name="Kiyokawa C."/>
            <person name="Kohara M."/>
            <person name="Matsumoto M."/>
            <person name="Matsuno A."/>
            <person name="Nakazaki N."/>
            <person name="Shimpo S."/>
            <person name="Takeuchi C."/>
            <person name="Yamada M."/>
            <person name="Tabata S."/>
        </authorList>
    </citation>
    <scope>NUCLEOTIDE SEQUENCE [LARGE SCALE GENOMIC DNA]</scope>
    <source>
        <strain evidence="5">ATCC 29082 / PCC 7421</strain>
    </source>
</reference>
<dbReference type="Proteomes" id="UP000000557">
    <property type="component" value="Chromosome"/>
</dbReference>
<organism evidence="4 5">
    <name type="scientific">Gloeobacter violaceus (strain ATCC 29082 / PCC 7421)</name>
    <dbReference type="NCBI Taxonomy" id="251221"/>
    <lineage>
        <taxon>Bacteria</taxon>
        <taxon>Bacillati</taxon>
        <taxon>Cyanobacteriota</taxon>
        <taxon>Cyanophyceae</taxon>
        <taxon>Gloeobacterales</taxon>
        <taxon>Gloeobacteraceae</taxon>
        <taxon>Gloeobacter</taxon>
    </lineage>
</organism>
<dbReference type="PANTHER" id="PTHR43861:SF1">
    <property type="entry name" value="TRANS-ACONITATE 2-METHYLTRANSFERASE"/>
    <property type="match status" value="1"/>
</dbReference>
<dbReference type="STRING" id="251221.gene:10760532"/>
<feature type="domain" description="Methyltransferase" evidence="3">
    <location>
        <begin position="43"/>
        <end position="135"/>
    </location>
</feature>
<dbReference type="Gene3D" id="3.40.50.150">
    <property type="entry name" value="Vaccinia Virus protein VP39"/>
    <property type="match status" value="1"/>
</dbReference>
<dbReference type="CDD" id="cd02440">
    <property type="entry name" value="AdoMet_MTases"/>
    <property type="match status" value="1"/>
</dbReference>
<evidence type="ECO:0000256" key="1">
    <source>
        <dbReference type="ARBA" id="ARBA00022603"/>
    </source>
</evidence>
<dbReference type="SUPFAM" id="SSF53335">
    <property type="entry name" value="S-adenosyl-L-methionine-dependent methyltransferases"/>
    <property type="match status" value="1"/>
</dbReference>
<dbReference type="Gene3D" id="2.20.130.10">
    <property type="entry name" value="CAC2371-like domains"/>
    <property type="match status" value="1"/>
</dbReference>
<accession>Q7NCF2</accession>
<gene>
    <name evidence="4" type="ordered locus">glr3027</name>
</gene>
<dbReference type="InParanoid" id="Q7NCF2"/>
<evidence type="ECO:0000313" key="5">
    <source>
        <dbReference type="Proteomes" id="UP000000557"/>
    </source>
</evidence>
<keyword evidence="5" id="KW-1185">Reference proteome</keyword>
<dbReference type="EnsemblBacteria" id="BAC90968">
    <property type="protein sequence ID" value="BAC90968"/>
    <property type="gene ID" value="BAC90968"/>
</dbReference>
<dbReference type="HOGENOM" id="CLU_069129_1_0_3"/>
<evidence type="ECO:0000256" key="2">
    <source>
        <dbReference type="ARBA" id="ARBA00022679"/>
    </source>
</evidence>